<feature type="region of interest" description="Disordered" evidence="1">
    <location>
        <begin position="440"/>
        <end position="475"/>
    </location>
</feature>
<dbReference type="Pfam" id="PF20167">
    <property type="entry name" value="Transposase_32"/>
    <property type="match status" value="1"/>
</dbReference>
<accession>A0ABU6VFB9</accession>
<comment type="caution">
    <text evidence="3">The sequence shown here is derived from an EMBL/GenBank/DDBJ whole genome shotgun (WGS) entry which is preliminary data.</text>
</comment>
<sequence length="475" mass="55024">MASSSRVARKRRGKAIAHEDDEFDALRFKSPFHQNFYNTNVASKPIIPDTRFNLEEGQYPHIQQQIELRGWKRHNKPKKRISQAIIREFYTNARIDPDSEDDPRFHTFVRGVMVNFSMDKIKTVIKFEGPLNTEMSYRTRMIEGNQELDTVIRYLCVEGSIWSLGARNNPLYLKRSDLNPIARGWHEFIIHNIMPTTNQSEVTLNRAVLIHCIMSSQEVRVEKIIVDAMINIITKLHTTKPPLAFPNIIARLCEEMEVPYLALRPVEAVPKARPITTAVMKNLRYPPVQPYFQQEQPANTTNMPRAAYGLRLQDLETRKKDMWVEQQQFHLDVRSYQAQQKEQFQLFQEEQEKMHRELMNHRKNFFTHMGKVHTAQEENKAKLNQINQVMLSHSLDSQAGNMYTHFGLQQGFPSLVPITPSKIPGAIRNNFREGKPLFEGMLRPWPPEGSTSAAGQQDPPAVDVPRDQNADSDND</sequence>
<feature type="domain" description="Putative plant transposon protein" evidence="2">
    <location>
        <begin position="69"/>
        <end position="259"/>
    </location>
</feature>
<evidence type="ECO:0000259" key="2">
    <source>
        <dbReference type="Pfam" id="PF20167"/>
    </source>
</evidence>
<keyword evidence="4" id="KW-1185">Reference proteome</keyword>
<dbReference type="InterPro" id="IPR046796">
    <property type="entry name" value="Transposase_32_dom"/>
</dbReference>
<gene>
    <name evidence="3" type="ORF">PIB30_046632</name>
</gene>
<proteinExistence type="predicted"/>
<evidence type="ECO:0000313" key="3">
    <source>
        <dbReference type="EMBL" id="MED6172067.1"/>
    </source>
</evidence>
<name>A0ABU6VFB9_9FABA</name>
<dbReference type="Proteomes" id="UP001341840">
    <property type="component" value="Unassembled WGS sequence"/>
</dbReference>
<evidence type="ECO:0000256" key="1">
    <source>
        <dbReference type="SAM" id="MobiDB-lite"/>
    </source>
</evidence>
<evidence type="ECO:0000313" key="4">
    <source>
        <dbReference type="Proteomes" id="UP001341840"/>
    </source>
</evidence>
<protein>
    <recommendedName>
        <fullName evidence="2">Putative plant transposon protein domain-containing protein</fullName>
    </recommendedName>
</protein>
<reference evidence="3 4" key="1">
    <citation type="journal article" date="2023" name="Plants (Basel)">
        <title>Bridging the Gap: Combining Genomics and Transcriptomics Approaches to Understand Stylosanthes scabra, an Orphan Legume from the Brazilian Caatinga.</title>
        <authorList>
            <person name="Ferreira-Neto J.R.C."/>
            <person name="da Silva M.D."/>
            <person name="Binneck E."/>
            <person name="de Melo N.F."/>
            <person name="da Silva R.H."/>
            <person name="de Melo A.L.T.M."/>
            <person name="Pandolfi V."/>
            <person name="Bustamante F.O."/>
            <person name="Brasileiro-Vidal A.C."/>
            <person name="Benko-Iseppon A.M."/>
        </authorList>
    </citation>
    <scope>NUCLEOTIDE SEQUENCE [LARGE SCALE GENOMIC DNA]</scope>
    <source>
        <tissue evidence="3">Leaves</tissue>
    </source>
</reference>
<dbReference type="EMBL" id="JASCZI010151327">
    <property type="protein sequence ID" value="MED6172067.1"/>
    <property type="molecule type" value="Genomic_DNA"/>
</dbReference>
<organism evidence="3 4">
    <name type="scientific">Stylosanthes scabra</name>
    <dbReference type="NCBI Taxonomy" id="79078"/>
    <lineage>
        <taxon>Eukaryota</taxon>
        <taxon>Viridiplantae</taxon>
        <taxon>Streptophyta</taxon>
        <taxon>Embryophyta</taxon>
        <taxon>Tracheophyta</taxon>
        <taxon>Spermatophyta</taxon>
        <taxon>Magnoliopsida</taxon>
        <taxon>eudicotyledons</taxon>
        <taxon>Gunneridae</taxon>
        <taxon>Pentapetalae</taxon>
        <taxon>rosids</taxon>
        <taxon>fabids</taxon>
        <taxon>Fabales</taxon>
        <taxon>Fabaceae</taxon>
        <taxon>Papilionoideae</taxon>
        <taxon>50 kb inversion clade</taxon>
        <taxon>dalbergioids sensu lato</taxon>
        <taxon>Dalbergieae</taxon>
        <taxon>Pterocarpus clade</taxon>
        <taxon>Stylosanthes</taxon>
    </lineage>
</organism>